<name>A0A518BGT4_9BACT</name>
<reference evidence="2 3" key="1">
    <citation type="submission" date="2019-02" db="EMBL/GenBank/DDBJ databases">
        <title>Deep-cultivation of Planctomycetes and their phenomic and genomic characterization uncovers novel biology.</title>
        <authorList>
            <person name="Wiegand S."/>
            <person name="Jogler M."/>
            <person name="Boedeker C."/>
            <person name="Pinto D."/>
            <person name="Vollmers J."/>
            <person name="Rivas-Marin E."/>
            <person name="Kohn T."/>
            <person name="Peeters S.H."/>
            <person name="Heuer A."/>
            <person name="Rast P."/>
            <person name="Oberbeckmann S."/>
            <person name="Bunk B."/>
            <person name="Jeske O."/>
            <person name="Meyerdierks A."/>
            <person name="Storesund J.E."/>
            <person name="Kallscheuer N."/>
            <person name="Luecker S."/>
            <person name="Lage O.M."/>
            <person name="Pohl T."/>
            <person name="Merkel B.J."/>
            <person name="Hornburger P."/>
            <person name="Mueller R.-W."/>
            <person name="Bruemmer F."/>
            <person name="Labrenz M."/>
            <person name="Spormann A.M."/>
            <person name="Op den Camp H."/>
            <person name="Overmann J."/>
            <person name="Amann R."/>
            <person name="Jetten M.S.M."/>
            <person name="Mascher T."/>
            <person name="Medema M.H."/>
            <person name="Devos D.P."/>
            <person name="Kaster A.-K."/>
            <person name="Ovreas L."/>
            <person name="Rohde M."/>
            <person name="Galperin M.Y."/>
            <person name="Jogler C."/>
        </authorList>
    </citation>
    <scope>NUCLEOTIDE SEQUENCE [LARGE SCALE GENOMIC DNA]</scope>
    <source>
        <strain evidence="2 3">Pla133</strain>
    </source>
</reference>
<dbReference type="EMBL" id="CP036287">
    <property type="protein sequence ID" value="QDU66199.1"/>
    <property type="molecule type" value="Genomic_DNA"/>
</dbReference>
<protein>
    <submittedName>
        <fullName evidence="2">Uncharacterized protein</fullName>
    </submittedName>
</protein>
<organism evidence="2 3">
    <name type="scientific">Engelhardtia mirabilis</name>
    <dbReference type="NCBI Taxonomy" id="2528011"/>
    <lineage>
        <taxon>Bacteria</taxon>
        <taxon>Pseudomonadati</taxon>
        <taxon>Planctomycetota</taxon>
        <taxon>Planctomycetia</taxon>
        <taxon>Planctomycetia incertae sedis</taxon>
        <taxon>Engelhardtia</taxon>
    </lineage>
</organism>
<evidence type="ECO:0000313" key="2">
    <source>
        <dbReference type="EMBL" id="QDU66199.1"/>
    </source>
</evidence>
<keyword evidence="3" id="KW-1185">Reference proteome</keyword>
<evidence type="ECO:0000313" key="3">
    <source>
        <dbReference type="Proteomes" id="UP000316921"/>
    </source>
</evidence>
<dbReference type="Proteomes" id="UP000316921">
    <property type="component" value="Chromosome"/>
</dbReference>
<evidence type="ECO:0000256" key="1">
    <source>
        <dbReference type="SAM" id="MobiDB-lite"/>
    </source>
</evidence>
<proteinExistence type="predicted"/>
<accession>A0A518BGT4</accession>
<sequence length="138" mass="14719">MDSWGVRVEDANQILVCRGVDDPLDFSDHAFVRIDVDERGGLGETVLCRQGHLLPGQAEIVNDVKFSPAANAFDEGGEVHLPVDREGSSADAPLPELGPIGQPHAPSPGLLRHWYDLGRDKVALIVVTTPSATEGSTS</sequence>
<dbReference type="KEGG" id="pbap:Pla133_12650"/>
<dbReference type="AlphaFoldDB" id="A0A518BGT4"/>
<feature type="compositionally biased region" description="Basic and acidic residues" evidence="1">
    <location>
        <begin position="79"/>
        <end position="88"/>
    </location>
</feature>
<gene>
    <name evidence="2" type="ORF">Pla133_12650</name>
</gene>
<feature type="region of interest" description="Disordered" evidence="1">
    <location>
        <begin position="79"/>
        <end position="105"/>
    </location>
</feature>